<organism evidence="2 3">
    <name type="scientific">Penicillium digitatum</name>
    <name type="common">Green mold</name>
    <dbReference type="NCBI Taxonomy" id="36651"/>
    <lineage>
        <taxon>Eukaryota</taxon>
        <taxon>Fungi</taxon>
        <taxon>Dikarya</taxon>
        <taxon>Ascomycota</taxon>
        <taxon>Pezizomycotina</taxon>
        <taxon>Eurotiomycetes</taxon>
        <taxon>Eurotiomycetidae</taxon>
        <taxon>Eurotiales</taxon>
        <taxon>Aspergillaceae</taxon>
        <taxon>Penicillium</taxon>
    </lineage>
</organism>
<dbReference type="RefSeq" id="XP_065957661.1">
    <property type="nucleotide sequence ID" value="XM_066099934.1"/>
</dbReference>
<proteinExistence type="predicted"/>
<accession>A0A7T6XSK9</accession>
<dbReference type="EMBL" id="CP060778">
    <property type="protein sequence ID" value="QQK46643.1"/>
    <property type="molecule type" value="Genomic_DNA"/>
</dbReference>
<name>A0A7T6XSK9_PENDI</name>
<sequence length="70" mass="7553">MLSHDLTRGHEGHDLMRGANKALQHGSTRCQTHYGIQEGHSSIATGGWGLRSSPVELSPVSTNQDEDTKA</sequence>
<protein>
    <submittedName>
        <fullName evidence="2">Uncharacterized protein</fullName>
    </submittedName>
</protein>
<evidence type="ECO:0000313" key="3">
    <source>
        <dbReference type="Proteomes" id="UP000595662"/>
    </source>
</evidence>
<gene>
    <name evidence="2" type="ORF">Pdw03_1541</name>
</gene>
<reference evidence="2 3" key="1">
    <citation type="submission" date="2020-08" db="EMBL/GenBank/DDBJ databases">
        <title>The completed genome sequence of the pathogenic ascomycete fungus Penicillium digitatum.</title>
        <authorList>
            <person name="Wang M."/>
        </authorList>
    </citation>
    <scope>NUCLEOTIDE SEQUENCE [LARGE SCALE GENOMIC DNA]</scope>
    <source>
        <strain evidence="2 3">PdW03</strain>
    </source>
</reference>
<evidence type="ECO:0000256" key="1">
    <source>
        <dbReference type="SAM" id="MobiDB-lite"/>
    </source>
</evidence>
<dbReference type="AlphaFoldDB" id="A0A7T6XSK9"/>
<feature type="compositionally biased region" description="Basic and acidic residues" evidence="1">
    <location>
        <begin position="1"/>
        <end position="16"/>
    </location>
</feature>
<dbReference type="GeneID" id="90952282"/>
<dbReference type="Proteomes" id="UP000595662">
    <property type="component" value="Chromosome 5"/>
</dbReference>
<evidence type="ECO:0000313" key="2">
    <source>
        <dbReference type="EMBL" id="QQK46643.1"/>
    </source>
</evidence>
<feature type="region of interest" description="Disordered" evidence="1">
    <location>
        <begin position="1"/>
        <end position="70"/>
    </location>
</feature>